<accession>A0A819KRA1</accession>
<evidence type="ECO:0000313" key="4">
    <source>
        <dbReference type="Proteomes" id="UP000663868"/>
    </source>
</evidence>
<feature type="domain" description="Beta-ketoacyl synthase C-terminal" evidence="2">
    <location>
        <begin position="203"/>
        <end position="281"/>
    </location>
</feature>
<evidence type="ECO:0000259" key="2">
    <source>
        <dbReference type="Pfam" id="PF02801"/>
    </source>
</evidence>
<keyword evidence="1" id="KW-0808">Transferase</keyword>
<dbReference type="PANTHER" id="PTHR45681">
    <property type="entry name" value="POLYKETIDE SYNTHASE 44-RELATED"/>
    <property type="match status" value="1"/>
</dbReference>
<organism evidence="3 4">
    <name type="scientific">Adineta steineri</name>
    <dbReference type="NCBI Taxonomy" id="433720"/>
    <lineage>
        <taxon>Eukaryota</taxon>
        <taxon>Metazoa</taxon>
        <taxon>Spiralia</taxon>
        <taxon>Gnathifera</taxon>
        <taxon>Rotifera</taxon>
        <taxon>Eurotatoria</taxon>
        <taxon>Bdelloidea</taxon>
        <taxon>Adinetida</taxon>
        <taxon>Adinetidae</taxon>
        <taxon>Adineta</taxon>
    </lineage>
</organism>
<reference evidence="3" key="1">
    <citation type="submission" date="2021-02" db="EMBL/GenBank/DDBJ databases">
        <authorList>
            <person name="Nowell W R."/>
        </authorList>
    </citation>
    <scope>NUCLEOTIDE SEQUENCE</scope>
</reference>
<dbReference type="Proteomes" id="UP000663868">
    <property type="component" value="Unassembled WGS sequence"/>
</dbReference>
<protein>
    <recommendedName>
        <fullName evidence="2">Beta-ketoacyl synthase C-terminal domain-containing protein</fullName>
    </recommendedName>
</protein>
<dbReference type="SUPFAM" id="SSF53901">
    <property type="entry name" value="Thiolase-like"/>
    <property type="match status" value="1"/>
</dbReference>
<gene>
    <name evidence="3" type="ORF">KXQ929_LOCUS25606</name>
</gene>
<evidence type="ECO:0000313" key="3">
    <source>
        <dbReference type="EMBL" id="CAF3950981.1"/>
    </source>
</evidence>
<dbReference type="GO" id="GO:0016746">
    <property type="term" value="F:acyltransferase activity"/>
    <property type="evidence" value="ECO:0007669"/>
    <property type="project" value="InterPro"/>
</dbReference>
<dbReference type="Pfam" id="PF02801">
    <property type="entry name" value="Ketoacyl-synt_C"/>
    <property type="match status" value="1"/>
</dbReference>
<sequence>MYTSYKKSTKLYNYISVCEKTFSLTYLIPFLKFCPNATPVDINIKIKDVLAYLVTPESNRLYYILEGIDAHKRFFLPNGIKSHLALSDGLEKRNGYFNCGEVSNIKILIEILFHISSPIAANRTEKKSFKLEYDIFNIEIELGPINLFLHGLSLKQIGWIKYIFLCFKPSRIKGYKNDYYHINTQWYQVNQISQGVHFYLNNFDTRRILFVGAHGTSMPAGDPIEANYLDRVFNRSNLDPPLLLGSIKNNLRHTKGAAGVASLIKSAMCMYYRIITANMQFT</sequence>
<proteinExistence type="predicted"/>
<dbReference type="PANTHER" id="PTHR45681:SF6">
    <property type="entry name" value="POLYKETIDE SYNTHASE 37"/>
    <property type="match status" value="1"/>
</dbReference>
<evidence type="ECO:0000256" key="1">
    <source>
        <dbReference type="ARBA" id="ARBA00022679"/>
    </source>
</evidence>
<dbReference type="InterPro" id="IPR016039">
    <property type="entry name" value="Thiolase-like"/>
</dbReference>
<dbReference type="EMBL" id="CAJOBB010002235">
    <property type="protein sequence ID" value="CAF3950981.1"/>
    <property type="molecule type" value="Genomic_DNA"/>
</dbReference>
<dbReference type="Gene3D" id="3.40.47.10">
    <property type="match status" value="1"/>
</dbReference>
<dbReference type="InterPro" id="IPR050444">
    <property type="entry name" value="Polyketide_Synthase"/>
</dbReference>
<dbReference type="AlphaFoldDB" id="A0A819KRA1"/>
<comment type="caution">
    <text evidence="3">The sequence shown here is derived from an EMBL/GenBank/DDBJ whole genome shotgun (WGS) entry which is preliminary data.</text>
</comment>
<name>A0A819KRA1_9BILA</name>
<dbReference type="InterPro" id="IPR014031">
    <property type="entry name" value="Ketoacyl_synth_C"/>
</dbReference>